<dbReference type="PANTHER" id="PTHR33204:SF18">
    <property type="entry name" value="TRANSCRIPTIONAL REGULATORY PROTEIN"/>
    <property type="match status" value="1"/>
</dbReference>
<organism evidence="5 6">
    <name type="scientific">Actinophytocola gossypii</name>
    <dbReference type="NCBI Taxonomy" id="2812003"/>
    <lineage>
        <taxon>Bacteria</taxon>
        <taxon>Bacillati</taxon>
        <taxon>Actinomycetota</taxon>
        <taxon>Actinomycetes</taxon>
        <taxon>Pseudonocardiales</taxon>
        <taxon>Pseudonocardiaceae</taxon>
    </lineage>
</organism>
<dbReference type="SUPFAM" id="SSF46785">
    <property type="entry name" value="Winged helix' DNA-binding domain"/>
    <property type="match status" value="1"/>
</dbReference>
<comment type="caution">
    <text evidence="5">The sequence shown here is derived from an EMBL/GenBank/DDBJ whole genome shotgun (WGS) entry which is preliminary data.</text>
</comment>
<dbReference type="Proteomes" id="UP001156441">
    <property type="component" value="Unassembled WGS sequence"/>
</dbReference>
<dbReference type="Gene3D" id="3.30.1050.10">
    <property type="entry name" value="SCP2 sterol-binding domain"/>
    <property type="match status" value="1"/>
</dbReference>
<gene>
    <name evidence="5" type="ORF">JT362_11490</name>
</gene>
<dbReference type="InterPro" id="IPR036390">
    <property type="entry name" value="WH_DNA-bd_sf"/>
</dbReference>
<evidence type="ECO:0000256" key="2">
    <source>
        <dbReference type="ARBA" id="ARBA00023125"/>
    </source>
</evidence>
<keyword evidence="3" id="KW-0804">Transcription</keyword>
<dbReference type="SUPFAM" id="SSF55718">
    <property type="entry name" value="SCP-like"/>
    <property type="match status" value="1"/>
</dbReference>
<dbReference type="InterPro" id="IPR036527">
    <property type="entry name" value="SCP2_sterol-bd_dom_sf"/>
</dbReference>
<evidence type="ECO:0000313" key="6">
    <source>
        <dbReference type="Proteomes" id="UP001156441"/>
    </source>
</evidence>
<protein>
    <submittedName>
        <fullName evidence="5">Winged helix-turn-helix transcriptional regulator</fullName>
    </submittedName>
</protein>
<evidence type="ECO:0000256" key="1">
    <source>
        <dbReference type="ARBA" id="ARBA00023015"/>
    </source>
</evidence>
<dbReference type="Gene3D" id="1.10.10.10">
    <property type="entry name" value="Winged helix-like DNA-binding domain superfamily/Winged helix DNA-binding domain"/>
    <property type="match status" value="1"/>
</dbReference>
<proteinExistence type="predicted"/>
<dbReference type="InterPro" id="IPR002577">
    <property type="entry name" value="HTH_HxlR"/>
</dbReference>
<dbReference type="EMBL" id="JAFFZE010000010">
    <property type="protein sequence ID" value="MCT2583741.1"/>
    <property type="molecule type" value="Genomic_DNA"/>
</dbReference>
<evidence type="ECO:0000313" key="5">
    <source>
        <dbReference type="EMBL" id="MCT2583741.1"/>
    </source>
</evidence>
<accession>A0ABT2J7H8</accession>
<dbReference type="InterPro" id="IPR036388">
    <property type="entry name" value="WH-like_DNA-bd_sf"/>
</dbReference>
<evidence type="ECO:0000256" key="3">
    <source>
        <dbReference type="ARBA" id="ARBA00023163"/>
    </source>
</evidence>
<feature type="domain" description="HTH hxlR-type" evidence="4">
    <location>
        <begin position="44"/>
        <end position="142"/>
    </location>
</feature>
<keyword evidence="1" id="KW-0805">Transcription regulation</keyword>
<keyword evidence="6" id="KW-1185">Reference proteome</keyword>
<reference evidence="5 6" key="1">
    <citation type="submission" date="2021-02" db="EMBL/GenBank/DDBJ databases">
        <title>Actinophytocola xerophila sp. nov., isolated from soil of cotton cropping field.</title>
        <authorList>
            <person name="Huang R."/>
            <person name="Chen X."/>
            <person name="Ge X."/>
            <person name="Liu W."/>
        </authorList>
    </citation>
    <scope>NUCLEOTIDE SEQUENCE [LARGE SCALE GENOMIC DNA]</scope>
    <source>
        <strain evidence="5 6">S1-96</strain>
    </source>
</reference>
<keyword evidence="2" id="KW-0238">DNA-binding</keyword>
<dbReference type="Pfam" id="PF01638">
    <property type="entry name" value="HxlR"/>
    <property type="match status" value="1"/>
</dbReference>
<evidence type="ECO:0000259" key="4">
    <source>
        <dbReference type="PROSITE" id="PS51118"/>
    </source>
</evidence>
<name>A0ABT2J7H8_9PSEU</name>
<dbReference type="PANTHER" id="PTHR33204">
    <property type="entry name" value="TRANSCRIPTIONAL REGULATOR, MARR FAMILY"/>
    <property type="match status" value="1"/>
</dbReference>
<dbReference type="PROSITE" id="PS51118">
    <property type="entry name" value="HTH_HXLR"/>
    <property type="match status" value="1"/>
</dbReference>
<sequence length="261" mass="28272">MDRDVVTISGDEFQLTTNGSDPSRLDSVVSELQSMARTTYGQYCGLSRASEMIGERWGLLILRDLLVDPKSAAELHSGLPRIPSRLLAMRLKELDYSGVIRPAESTDPNGGQRYELTAYGRVLEDVLLALGRWGAATLAMPRPEDVVTEDSMMVALQATFQEHVALDVQLSFELRVAEVVIHGEVDRGRLVVGRGPLPGADVVINPGPLFRDLLTREVSAAAALASDQTSITGDPAVFERFVDLFALPALPAPVPAHAVTR</sequence>
<dbReference type="RefSeq" id="WP_260191125.1">
    <property type="nucleotide sequence ID" value="NZ_JAFFZE010000010.1"/>
</dbReference>